<dbReference type="EMBL" id="JMIH01000024">
    <property type="protein sequence ID" value="KEO72476.1"/>
    <property type="molecule type" value="Genomic_DNA"/>
</dbReference>
<dbReference type="GO" id="GO:0004146">
    <property type="term" value="F:dihydrofolate reductase activity"/>
    <property type="evidence" value="ECO:0007669"/>
    <property type="project" value="UniProtKB-EC"/>
</dbReference>
<dbReference type="FunFam" id="3.40.430.10:FF:000001">
    <property type="entry name" value="Dihydrofolate reductase"/>
    <property type="match status" value="1"/>
</dbReference>
<evidence type="ECO:0000256" key="7">
    <source>
        <dbReference type="ARBA" id="ARBA00025067"/>
    </source>
</evidence>
<sequence>MKISLIVAKAQNNVIGKDNSLVWKLSADLRHFKSTTTGHHLIMGRKTFESTEKPLPNRTSVVITRNKKYTVPDGHHVVTDLKEAIAICKKKQLEKIFISGGGEIYKMALPLVDEMIITEVNAQPDGDTYFPEINWSEWDIVSSVHHDADEKNEFSFDINTYIRK</sequence>
<organism evidence="10 11">
    <name type="scientific">Anditalea andensis</name>
    <dbReference type="NCBI Taxonomy" id="1048983"/>
    <lineage>
        <taxon>Bacteria</taxon>
        <taxon>Pseudomonadati</taxon>
        <taxon>Bacteroidota</taxon>
        <taxon>Cytophagia</taxon>
        <taxon>Cytophagales</taxon>
        <taxon>Cytophagaceae</taxon>
        <taxon>Anditalea</taxon>
    </lineage>
</organism>
<keyword evidence="11" id="KW-1185">Reference proteome</keyword>
<keyword evidence="4 8" id="KW-0554">One-carbon metabolism</keyword>
<feature type="domain" description="DHFR" evidence="9">
    <location>
        <begin position="2"/>
        <end position="163"/>
    </location>
</feature>
<dbReference type="AlphaFoldDB" id="A0A074KR98"/>
<dbReference type="CDD" id="cd00209">
    <property type="entry name" value="DHFR"/>
    <property type="match status" value="1"/>
</dbReference>
<dbReference type="GO" id="GO:0046452">
    <property type="term" value="P:dihydrofolate metabolic process"/>
    <property type="evidence" value="ECO:0007669"/>
    <property type="project" value="TreeGrafter"/>
</dbReference>
<evidence type="ECO:0000256" key="2">
    <source>
        <dbReference type="ARBA" id="ARBA00009539"/>
    </source>
</evidence>
<comment type="caution">
    <text evidence="10">The sequence shown here is derived from an EMBL/GenBank/DDBJ whole genome shotgun (WGS) entry which is preliminary data.</text>
</comment>
<dbReference type="InterPro" id="IPR012259">
    <property type="entry name" value="DHFR"/>
</dbReference>
<evidence type="ECO:0000256" key="1">
    <source>
        <dbReference type="ARBA" id="ARBA00004903"/>
    </source>
</evidence>
<evidence type="ECO:0000256" key="5">
    <source>
        <dbReference type="ARBA" id="ARBA00022857"/>
    </source>
</evidence>
<dbReference type="eggNOG" id="COG0262">
    <property type="taxonomic scope" value="Bacteria"/>
</dbReference>
<dbReference type="GO" id="GO:0006730">
    <property type="term" value="P:one-carbon metabolic process"/>
    <property type="evidence" value="ECO:0007669"/>
    <property type="project" value="UniProtKB-KW"/>
</dbReference>
<dbReference type="Gene3D" id="3.40.430.10">
    <property type="entry name" value="Dihydrofolate Reductase, subunit A"/>
    <property type="match status" value="1"/>
</dbReference>
<evidence type="ECO:0000256" key="6">
    <source>
        <dbReference type="ARBA" id="ARBA00023002"/>
    </source>
</evidence>
<evidence type="ECO:0000256" key="4">
    <source>
        <dbReference type="ARBA" id="ARBA00022563"/>
    </source>
</evidence>
<dbReference type="InterPro" id="IPR024072">
    <property type="entry name" value="DHFR-like_dom_sf"/>
</dbReference>
<dbReference type="InterPro" id="IPR001796">
    <property type="entry name" value="DHFR_dom"/>
</dbReference>
<dbReference type="STRING" id="1048983.EL17_17205"/>
<dbReference type="Proteomes" id="UP000027821">
    <property type="component" value="Unassembled WGS sequence"/>
</dbReference>
<proteinExistence type="inferred from homology"/>
<comment type="function">
    <text evidence="7 8">Key enzyme in folate metabolism. Catalyzes an essential reaction for de novo glycine and purine synthesis, and for DNA precursor synthesis.</text>
</comment>
<dbReference type="PIRSF" id="PIRSF000194">
    <property type="entry name" value="DHFR"/>
    <property type="match status" value="1"/>
</dbReference>
<dbReference type="RefSeq" id="WP_035077043.1">
    <property type="nucleotide sequence ID" value="NZ_JMIH01000024.1"/>
</dbReference>
<evidence type="ECO:0000313" key="10">
    <source>
        <dbReference type="EMBL" id="KEO72476.1"/>
    </source>
</evidence>
<evidence type="ECO:0000313" key="11">
    <source>
        <dbReference type="Proteomes" id="UP000027821"/>
    </source>
</evidence>
<dbReference type="OrthoDB" id="9804315at2"/>
<dbReference type="GO" id="GO:0005829">
    <property type="term" value="C:cytosol"/>
    <property type="evidence" value="ECO:0007669"/>
    <property type="project" value="TreeGrafter"/>
</dbReference>
<evidence type="ECO:0000259" key="9">
    <source>
        <dbReference type="PROSITE" id="PS51330"/>
    </source>
</evidence>
<dbReference type="Pfam" id="PF00186">
    <property type="entry name" value="DHFR_1"/>
    <property type="match status" value="1"/>
</dbReference>
<dbReference type="PROSITE" id="PS51330">
    <property type="entry name" value="DHFR_2"/>
    <property type="match status" value="1"/>
</dbReference>
<evidence type="ECO:0000256" key="3">
    <source>
        <dbReference type="ARBA" id="ARBA00012856"/>
    </source>
</evidence>
<dbReference type="GO" id="GO:0046654">
    <property type="term" value="P:tetrahydrofolate biosynthetic process"/>
    <property type="evidence" value="ECO:0007669"/>
    <property type="project" value="UniProtKB-UniPathway"/>
</dbReference>
<protein>
    <recommendedName>
        <fullName evidence="3 8">Dihydrofolate reductase</fullName>
        <ecNumber evidence="3 8">1.5.1.3</ecNumber>
    </recommendedName>
</protein>
<comment type="similarity">
    <text evidence="2 8">Belongs to the dihydrofolate reductase family.</text>
</comment>
<dbReference type="PANTHER" id="PTHR48069">
    <property type="entry name" value="DIHYDROFOLATE REDUCTASE"/>
    <property type="match status" value="1"/>
</dbReference>
<keyword evidence="5 8" id="KW-0521">NADP</keyword>
<dbReference type="PANTHER" id="PTHR48069:SF3">
    <property type="entry name" value="DIHYDROFOLATE REDUCTASE"/>
    <property type="match status" value="1"/>
</dbReference>
<dbReference type="GO" id="GO:0070401">
    <property type="term" value="F:NADP+ binding"/>
    <property type="evidence" value="ECO:0007669"/>
    <property type="project" value="UniProtKB-ARBA"/>
</dbReference>
<accession>A0A074KR98</accession>
<reference evidence="10 11" key="1">
    <citation type="submission" date="2014-04" db="EMBL/GenBank/DDBJ databases">
        <title>Characterization and application of a salt tolerant electro-active bacterium.</title>
        <authorList>
            <person name="Yang L."/>
            <person name="Wei S."/>
            <person name="Tay Q.X.M."/>
        </authorList>
    </citation>
    <scope>NUCLEOTIDE SEQUENCE [LARGE SCALE GENOMIC DNA]</scope>
    <source>
        <strain evidence="10 11">LY1</strain>
    </source>
</reference>
<keyword evidence="6 8" id="KW-0560">Oxidoreductase</keyword>
<comment type="pathway">
    <text evidence="1 8">Cofactor biosynthesis; tetrahydrofolate biosynthesis; 5,6,7,8-tetrahydrofolate from 7,8-dihydrofolate: step 1/1.</text>
</comment>
<gene>
    <name evidence="10" type="ORF">EL17_17205</name>
</gene>
<name>A0A074KR98_9BACT</name>
<dbReference type="SUPFAM" id="SSF53597">
    <property type="entry name" value="Dihydrofolate reductase-like"/>
    <property type="match status" value="1"/>
</dbReference>
<dbReference type="EC" id="1.5.1.3" evidence="3 8"/>
<comment type="catalytic activity">
    <reaction evidence="8">
        <text>(6S)-5,6,7,8-tetrahydrofolate + NADP(+) = 7,8-dihydrofolate + NADPH + H(+)</text>
        <dbReference type="Rhea" id="RHEA:15009"/>
        <dbReference type="ChEBI" id="CHEBI:15378"/>
        <dbReference type="ChEBI" id="CHEBI:57451"/>
        <dbReference type="ChEBI" id="CHEBI:57453"/>
        <dbReference type="ChEBI" id="CHEBI:57783"/>
        <dbReference type="ChEBI" id="CHEBI:58349"/>
        <dbReference type="EC" id="1.5.1.3"/>
    </reaction>
</comment>
<dbReference type="UniPathway" id="UPA00077">
    <property type="reaction ID" value="UER00158"/>
</dbReference>
<dbReference type="PRINTS" id="PR00070">
    <property type="entry name" value="DHFR"/>
</dbReference>
<evidence type="ECO:0000256" key="8">
    <source>
        <dbReference type="PIRNR" id="PIRNR000194"/>
    </source>
</evidence>
<dbReference type="GO" id="GO:0046655">
    <property type="term" value="P:folic acid metabolic process"/>
    <property type="evidence" value="ECO:0007669"/>
    <property type="project" value="TreeGrafter"/>
</dbReference>